<accession>A0A2K9J7B4</accession>
<organism evidence="1 2">
    <name type="scientific">Virgibacillus dokdonensis</name>
    <dbReference type="NCBI Taxonomy" id="302167"/>
    <lineage>
        <taxon>Bacteria</taxon>
        <taxon>Bacillati</taxon>
        <taxon>Bacillota</taxon>
        <taxon>Bacilli</taxon>
        <taxon>Bacillales</taxon>
        <taxon>Bacillaceae</taxon>
        <taxon>Virgibacillus</taxon>
    </lineage>
</organism>
<name>A0A2K9J7B4_9BACI</name>
<dbReference type="KEGG" id="vpn:A21D_02256"/>
<evidence type="ECO:0000313" key="2">
    <source>
        <dbReference type="Proteomes" id="UP000234237"/>
    </source>
</evidence>
<dbReference type="Proteomes" id="UP000234237">
    <property type="component" value="Chromosome"/>
</dbReference>
<dbReference type="EMBL" id="CP018622">
    <property type="protein sequence ID" value="AUJ25320.1"/>
    <property type="molecule type" value="Genomic_DNA"/>
</dbReference>
<sequence>MPMIRQMKLFGIQELYDMEPIQNMKPFFLQ</sequence>
<dbReference type="AlphaFoldDB" id="A0A2K9J7B4"/>
<reference evidence="2" key="1">
    <citation type="submission" date="2016-11" db="EMBL/GenBank/DDBJ databases">
        <title>Complete genome sequence of Virgibacillus pantothenticus 21D, a halophilic bacterium isolated from the deep hypersaline anoxic basin Discovery in the Mediterranean Sea.</title>
        <authorList>
            <person name="Zeaiter Z."/>
            <person name="Booth J.M."/>
            <person name="Prosdocimi E.M."/>
            <person name="Mapelli F."/>
            <person name="Fusi M."/>
            <person name="Daffonchio D."/>
            <person name="Borin S."/>
            <person name="Crotti E."/>
        </authorList>
    </citation>
    <scope>NUCLEOTIDE SEQUENCE [LARGE SCALE GENOMIC DNA]</scope>
    <source>
        <strain evidence="2">21D</strain>
    </source>
</reference>
<evidence type="ECO:0000313" key="1">
    <source>
        <dbReference type="EMBL" id="AUJ25320.1"/>
    </source>
</evidence>
<protein>
    <submittedName>
        <fullName evidence="1">Uncharacterized protein</fullName>
    </submittedName>
</protein>
<gene>
    <name evidence="1" type="ORF">A21D_02256</name>
</gene>
<proteinExistence type="predicted"/>